<evidence type="ECO:0000259" key="1">
    <source>
        <dbReference type="PROSITE" id="PS51112"/>
    </source>
</evidence>
<evidence type="ECO:0000313" key="3">
    <source>
        <dbReference type="Proteomes" id="UP000823928"/>
    </source>
</evidence>
<dbReference type="InterPro" id="IPR023473">
    <property type="entry name" value="AMMECR1"/>
</dbReference>
<feature type="domain" description="AMMECR1" evidence="1">
    <location>
        <begin position="136"/>
        <end position="313"/>
    </location>
</feature>
<dbReference type="Pfam" id="PF01875">
    <property type="entry name" value="Memo"/>
    <property type="match status" value="1"/>
</dbReference>
<accession>A0A9D1EZI4</accession>
<dbReference type="Gene3D" id="3.30.700.20">
    <property type="entry name" value="Hypothetical protein ph0010, domain 1"/>
    <property type="match status" value="1"/>
</dbReference>
<dbReference type="PANTHER" id="PTHR13016">
    <property type="entry name" value="AMMECR1 HOMOLOG"/>
    <property type="match status" value="1"/>
</dbReference>
<reference evidence="2" key="1">
    <citation type="submission" date="2020-10" db="EMBL/GenBank/DDBJ databases">
        <authorList>
            <person name="Gilroy R."/>
        </authorList>
    </citation>
    <scope>NUCLEOTIDE SEQUENCE</scope>
    <source>
        <strain evidence="2">6276</strain>
    </source>
</reference>
<name>A0A9D1EZI4_9BACT</name>
<dbReference type="AlphaFoldDB" id="A0A9D1EZI4"/>
<dbReference type="InterPro" id="IPR002733">
    <property type="entry name" value="AMMECR1_domain"/>
</dbReference>
<dbReference type="Gene3D" id="3.30.1490.150">
    <property type="entry name" value="Hypothetical protein ph0010, domain 2"/>
    <property type="match status" value="1"/>
</dbReference>
<dbReference type="CDD" id="cd07361">
    <property type="entry name" value="MEMO_like"/>
    <property type="match status" value="1"/>
</dbReference>
<feature type="non-terminal residue" evidence="2">
    <location>
        <position position="1"/>
    </location>
</feature>
<dbReference type="InterPro" id="IPR002737">
    <property type="entry name" value="MEMO1_fam"/>
</dbReference>
<evidence type="ECO:0000313" key="2">
    <source>
        <dbReference type="EMBL" id="HIS36586.1"/>
    </source>
</evidence>
<sequence>FIKYFFKQARIIPILYGCENYKNITKLIEKYWHDEKTAFIISSDLSHFYPEREACKLDRYTAQMIETGNIQNFDSEQACGAVGICGITNFAALNGFTLIRAGLTNSAARTGDSSRVVGYGSWFLCEGTFADYIKAFYSDYVIDICKKSIMSGLQIGDFEINTYPCAFEEACATFVTLEIKGELRGCIGSVIPYRSLMKDLMENAHSAAFKDLRFEPLSQEEFDNLSIKVSILSQPERIIFESEDELLNKITPYKDGIIIRDGNFQAVYLPSVWAQLPDKQDFMRSLKLKAGMSEDYFSETFQAFKFKAVEITQ</sequence>
<organism evidence="2 3">
    <name type="scientific">Candidatus Scatousia excrementigallinarum</name>
    <dbReference type="NCBI Taxonomy" id="2840935"/>
    <lineage>
        <taxon>Bacteria</taxon>
        <taxon>Candidatus Scatousia</taxon>
    </lineage>
</organism>
<dbReference type="NCBIfam" id="TIGR04336">
    <property type="entry name" value="AmmeMemoSam_B"/>
    <property type="match status" value="1"/>
</dbReference>
<dbReference type="Proteomes" id="UP000823928">
    <property type="component" value="Unassembled WGS sequence"/>
</dbReference>
<dbReference type="InterPro" id="IPR027485">
    <property type="entry name" value="AMMECR1_N"/>
</dbReference>
<dbReference type="SUPFAM" id="SSF143447">
    <property type="entry name" value="AMMECR1-like"/>
    <property type="match status" value="1"/>
</dbReference>
<dbReference type="InterPro" id="IPR036071">
    <property type="entry name" value="AMMECR1_dom_sf"/>
</dbReference>
<dbReference type="Gene3D" id="3.40.830.10">
    <property type="entry name" value="LigB-like"/>
    <property type="match status" value="1"/>
</dbReference>
<dbReference type="NCBIfam" id="TIGR00296">
    <property type="entry name" value="TIGR00296 family protein"/>
    <property type="match status" value="1"/>
</dbReference>
<dbReference type="PANTHER" id="PTHR13016:SF0">
    <property type="entry name" value="AMME SYNDROME CANDIDATE GENE 1 PROTEIN"/>
    <property type="match status" value="1"/>
</dbReference>
<protein>
    <submittedName>
        <fullName evidence="2">AmmeMemoRadiSam system protein A</fullName>
    </submittedName>
</protein>
<dbReference type="PROSITE" id="PS51112">
    <property type="entry name" value="AMMECR1"/>
    <property type="match status" value="1"/>
</dbReference>
<dbReference type="Pfam" id="PF01871">
    <property type="entry name" value="AMMECR1"/>
    <property type="match status" value="1"/>
</dbReference>
<dbReference type="InterPro" id="IPR027623">
    <property type="entry name" value="AmmeMemoSam_A"/>
</dbReference>
<reference evidence="2" key="2">
    <citation type="journal article" date="2021" name="PeerJ">
        <title>Extensive microbial diversity within the chicken gut microbiome revealed by metagenomics and culture.</title>
        <authorList>
            <person name="Gilroy R."/>
            <person name="Ravi A."/>
            <person name="Getino M."/>
            <person name="Pursley I."/>
            <person name="Horton D.L."/>
            <person name="Alikhan N.F."/>
            <person name="Baker D."/>
            <person name="Gharbi K."/>
            <person name="Hall N."/>
            <person name="Watson M."/>
            <person name="Adriaenssens E.M."/>
            <person name="Foster-Nyarko E."/>
            <person name="Jarju S."/>
            <person name="Secka A."/>
            <person name="Antonio M."/>
            <person name="Oren A."/>
            <person name="Chaudhuri R.R."/>
            <person name="La Ragione R."/>
            <person name="Hildebrand F."/>
            <person name="Pallen M.J."/>
        </authorList>
    </citation>
    <scope>NUCLEOTIDE SEQUENCE</scope>
    <source>
        <strain evidence="2">6276</strain>
    </source>
</reference>
<gene>
    <name evidence="2" type="primary">amrA</name>
    <name evidence="2" type="ORF">IAC10_08155</name>
</gene>
<comment type="caution">
    <text evidence="2">The sequence shown here is derived from an EMBL/GenBank/DDBJ whole genome shotgun (WGS) entry which is preliminary data.</text>
</comment>
<proteinExistence type="predicted"/>
<dbReference type="EMBL" id="DVIU01000162">
    <property type="protein sequence ID" value="HIS36586.1"/>
    <property type="molecule type" value="Genomic_DNA"/>
</dbReference>
<dbReference type="NCBIfam" id="TIGR04335">
    <property type="entry name" value="AmmeMemoSam_A"/>
    <property type="match status" value="1"/>
</dbReference>